<comment type="catalytic activity">
    <reaction evidence="9">
        <text>L-seryl-[protein] + ATP = O-phospho-L-seryl-[protein] + ADP + H(+)</text>
        <dbReference type="Rhea" id="RHEA:17989"/>
        <dbReference type="Rhea" id="RHEA-COMP:9863"/>
        <dbReference type="Rhea" id="RHEA-COMP:11604"/>
        <dbReference type="ChEBI" id="CHEBI:15378"/>
        <dbReference type="ChEBI" id="CHEBI:29999"/>
        <dbReference type="ChEBI" id="CHEBI:30616"/>
        <dbReference type="ChEBI" id="CHEBI:83421"/>
        <dbReference type="ChEBI" id="CHEBI:456216"/>
        <dbReference type="EC" id="2.7.11.1"/>
    </reaction>
</comment>
<dbReference type="InterPro" id="IPR017441">
    <property type="entry name" value="Protein_kinase_ATP_BS"/>
</dbReference>
<comment type="catalytic activity">
    <reaction evidence="8">
        <text>L-threonyl-[protein] + ATP = O-phospho-L-threonyl-[protein] + ADP + H(+)</text>
        <dbReference type="Rhea" id="RHEA:46608"/>
        <dbReference type="Rhea" id="RHEA-COMP:11060"/>
        <dbReference type="Rhea" id="RHEA-COMP:11605"/>
        <dbReference type="ChEBI" id="CHEBI:15378"/>
        <dbReference type="ChEBI" id="CHEBI:30013"/>
        <dbReference type="ChEBI" id="CHEBI:30616"/>
        <dbReference type="ChEBI" id="CHEBI:61977"/>
        <dbReference type="ChEBI" id="CHEBI:456216"/>
        <dbReference type="EC" id="2.7.11.1"/>
    </reaction>
</comment>
<dbReference type="FunCoup" id="A0A0D2WRZ9">
    <property type="interactions" value="267"/>
</dbReference>
<feature type="compositionally biased region" description="Pro residues" evidence="11">
    <location>
        <begin position="1"/>
        <end position="11"/>
    </location>
</feature>
<feature type="compositionally biased region" description="Polar residues" evidence="11">
    <location>
        <begin position="43"/>
        <end position="54"/>
    </location>
</feature>
<name>A0A0D2WRZ9_CAPO3</name>
<organism evidence="13 14">
    <name type="scientific">Capsaspora owczarzaki (strain ATCC 30864)</name>
    <dbReference type="NCBI Taxonomy" id="595528"/>
    <lineage>
        <taxon>Eukaryota</taxon>
        <taxon>Filasterea</taxon>
        <taxon>Capsaspora</taxon>
    </lineage>
</organism>
<evidence type="ECO:0000256" key="6">
    <source>
        <dbReference type="ARBA" id="ARBA00022777"/>
    </source>
</evidence>
<dbReference type="PANTHER" id="PTHR24356">
    <property type="entry name" value="SERINE/THREONINE-PROTEIN KINASE"/>
    <property type="match status" value="1"/>
</dbReference>
<keyword evidence="6 13" id="KW-0418">Kinase</keyword>
<evidence type="ECO:0000256" key="8">
    <source>
        <dbReference type="ARBA" id="ARBA00047899"/>
    </source>
</evidence>
<dbReference type="GO" id="GO:0005524">
    <property type="term" value="F:ATP binding"/>
    <property type="evidence" value="ECO:0007669"/>
    <property type="project" value="UniProtKB-UniRule"/>
</dbReference>
<dbReference type="PANTHER" id="PTHR24356:SF163">
    <property type="entry name" value="3-PHOSPHOINOSITIDE-DEPENDENT PROTEIN KINASE 1-RELATED"/>
    <property type="match status" value="1"/>
</dbReference>
<dbReference type="STRING" id="595528.A0A0D2WRZ9"/>
<feature type="compositionally biased region" description="Low complexity" evidence="11">
    <location>
        <begin position="112"/>
        <end position="121"/>
    </location>
</feature>
<evidence type="ECO:0000256" key="4">
    <source>
        <dbReference type="ARBA" id="ARBA00022679"/>
    </source>
</evidence>
<feature type="region of interest" description="Disordered" evidence="11">
    <location>
        <begin position="1"/>
        <end position="66"/>
    </location>
</feature>
<evidence type="ECO:0000256" key="3">
    <source>
        <dbReference type="ARBA" id="ARBA00022527"/>
    </source>
</evidence>
<evidence type="ECO:0000256" key="7">
    <source>
        <dbReference type="ARBA" id="ARBA00022840"/>
    </source>
</evidence>
<dbReference type="SUPFAM" id="SSF56112">
    <property type="entry name" value="Protein kinase-like (PK-like)"/>
    <property type="match status" value="1"/>
</dbReference>
<dbReference type="PhylomeDB" id="A0A0D2WRZ9"/>
<dbReference type="GO" id="GO:0035556">
    <property type="term" value="P:intracellular signal transduction"/>
    <property type="evidence" value="ECO:0007669"/>
    <property type="project" value="TreeGrafter"/>
</dbReference>
<dbReference type="Gene3D" id="3.30.200.20">
    <property type="entry name" value="Phosphorylase Kinase, domain 1"/>
    <property type="match status" value="1"/>
</dbReference>
<feature type="binding site" evidence="10">
    <location>
        <position position="177"/>
    </location>
    <ligand>
        <name>ATP</name>
        <dbReference type="ChEBI" id="CHEBI:30616"/>
    </ligand>
</feature>
<dbReference type="OMA" id="QYRVPDN"/>
<dbReference type="InterPro" id="IPR011993">
    <property type="entry name" value="PH-like_dom_sf"/>
</dbReference>
<dbReference type="FunFam" id="3.30.200.20:FF:000191">
    <property type="entry name" value="3-phosphoinositide-dependent protein kinase 2-like"/>
    <property type="match status" value="1"/>
</dbReference>
<dbReference type="RefSeq" id="XP_004346099.1">
    <property type="nucleotide sequence ID" value="XM_004346049.2"/>
</dbReference>
<evidence type="ECO:0000256" key="1">
    <source>
        <dbReference type="ARBA" id="ARBA00010006"/>
    </source>
</evidence>
<dbReference type="OrthoDB" id="347657at2759"/>
<keyword evidence="14" id="KW-1185">Reference proteome</keyword>
<feature type="domain" description="Protein kinase" evidence="12">
    <location>
        <begin position="148"/>
        <end position="409"/>
    </location>
</feature>
<protein>
    <recommendedName>
        <fullName evidence="2">non-specific serine/threonine protein kinase</fullName>
        <ecNumber evidence="2">2.7.11.1</ecNumber>
    </recommendedName>
</protein>
<dbReference type="SUPFAM" id="SSF50729">
    <property type="entry name" value="PH domain-like"/>
    <property type="match status" value="1"/>
</dbReference>
<evidence type="ECO:0000313" key="13">
    <source>
        <dbReference type="EMBL" id="KJE94855.1"/>
    </source>
</evidence>
<dbReference type="CDD" id="cd01262">
    <property type="entry name" value="PH_PDK1"/>
    <property type="match status" value="1"/>
</dbReference>
<proteinExistence type="inferred from homology"/>
<dbReference type="Pfam" id="PF00069">
    <property type="entry name" value="Pkinase"/>
    <property type="match status" value="1"/>
</dbReference>
<dbReference type="Gene3D" id="1.10.510.10">
    <property type="entry name" value="Transferase(Phosphotransferase) domain 1"/>
    <property type="match status" value="1"/>
</dbReference>
<feature type="compositionally biased region" description="Pro residues" evidence="11">
    <location>
        <begin position="96"/>
        <end position="111"/>
    </location>
</feature>
<evidence type="ECO:0000259" key="12">
    <source>
        <dbReference type="PROSITE" id="PS50011"/>
    </source>
</evidence>
<dbReference type="InterPro" id="IPR039046">
    <property type="entry name" value="PDPK1"/>
</dbReference>
<reference evidence="14" key="1">
    <citation type="submission" date="2011-02" db="EMBL/GenBank/DDBJ databases">
        <title>The Genome Sequence of Capsaspora owczarzaki ATCC 30864.</title>
        <authorList>
            <person name="Russ C."/>
            <person name="Cuomo C."/>
            <person name="Burger G."/>
            <person name="Gray M.W."/>
            <person name="Holland P.W.H."/>
            <person name="King N."/>
            <person name="Lang F.B.F."/>
            <person name="Roger A.J."/>
            <person name="Ruiz-Trillo I."/>
            <person name="Young S.K."/>
            <person name="Zeng Q."/>
            <person name="Gargeya S."/>
            <person name="Alvarado L."/>
            <person name="Berlin A."/>
            <person name="Chapman S.B."/>
            <person name="Chen Z."/>
            <person name="Freedman E."/>
            <person name="Gellesch M."/>
            <person name="Goldberg J."/>
            <person name="Griggs A."/>
            <person name="Gujja S."/>
            <person name="Heilman E."/>
            <person name="Heiman D."/>
            <person name="Howarth C."/>
            <person name="Mehta T."/>
            <person name="Neiman D."/>
            <person name="Pearson M."/>
            <person name="Roberts A."/>
            <person name="Saif S."/>
            <person name="Shea T."/>
            <person name="Shenoy N."/>
            <person name="Sisk P."/>
            <person name="Stolte C."/>
            <person name="Sykes S."/>
            <person name="White J."/>
            <person name="Yandava C."/>
            <person name="Haas B."/>
            <person name="Nusbaum C."/>
            <person name="Birren B."/>
        </authorList>
    </citation>
    <scope>NUCLEOTIDE SEQUENCE</scope>
    <source>
        <strain evidence="14">ATCC 30864</strain>
    </source>
</reference>
<dbReference type="InterPro" id="IPR008271">
    <property type="entry name" value="Ser/Thr_kinase_AS"/>
</dbReference>
<evidence type="ECO:0000256" key="9">
    <source>
        <dbReference type="ARBA" id="ARBA00048679"/>
    </source>
</evidence>
<keyword evidence="7 10" id="KW-0067">ATP-binding</keyword>
<dbReference type="AlphaFoldDB" id="A0A0D2WRZ9"/>
<dbReference type="InterPro" id="IPR011009">
    <property type="entry name" value="Kinase-like_dom_sf"/>
</dbReference>
<accession>A0A0D2WRZ9</accession>
<keyword evidence="5 10" id="KW-0547">Nucleotide-binding</keyword>
<dbReference type="PROSITE" id="PS00108">
    <property type="entry name" value="PROTEIN_KINASE_ST"/>
    <property type="match status" value="1"/>
</dbReference>
<dbReference type="GO" id="GO:0004674">
    <property type="term" value="F:protein serine/threonine kinase activity"/>
    <property type="evidence" value="ECO:0007669"/>
    <property type="project" value="UniProtKB-KW"/>
</dbReference>
<keyword evidence="3" id="KW-0723">Serine/threonine-protein kinase</keyword>
<dbReference type="Pfam" id="PF14593">
    <property type="entry name" value="PH_3"/>
    <property type="match status" value="1"/>
</dbReference>
<comment type="similarity">
    <text evidence="1">Belongs to the protein kinase superfamily. AGC Ser/Thr protein kinase family. PDPK1 subfamily.</text>
</comment>
<dbReference type="PROSITE" id="PS50011">
    <property type="entry name" value="PROTEIN_KINASE_DOM"/>
    <property type="match status" value="1"/>
</dbReference>
<dbReference type="EMBL" id="KE346368">
    <property type="protein sequence ID" value="KJE94855.1"/>
    <property type="molecule type" value="Genomic_DNA"/>
</dbReference>
<keyword evidence="4" id="KW-0808">Transferase</keyword>
<dbReference type="InterPro" id="IPR000719">
    <property type="entry name" value="Prot_kinase_dom"/>
</dbReference>
<dbReference type="InParanoid" id="A0A0D2WRZ9"/>
<dbReference type="PROSITE" id="PS00107">
    <property type="entry name" value="PROTEIN_KINASE_ATP"/>
    <property type="match status" value="1"/>
</dbReference>
<dbReference type="InterPro" id="IPR033931">
    <property type="entry name" value="PDK1-typ_PH"/>
</dbReference>
<dbReference type="SMART" id="SM00220">
    <property type="entry name" value="S_TKc"/>
    <property type="match status" value="1"/>
</dbReference>
<feature type="region of interest" description="Disordered" evidence="11">
    <location>
        <begin position="95"/>
        <end position="121"/>
    </location>
</feature>
<evidence type="ECO:0000256" key="2">
    <source>
        <dbReference type="ARBA" id="ARBA00012513"/>
    </source>
</evidence>
<dbReference type="CDD" id="cd05581">
    <property type="entry name" value="STKc_PDK1"/>
    <property type="match status" value="1"/>
</dbReference>
<dbReference type="InterPro" id="IPR050236">
    <property type="entry name" value="Ser_Thr_kinase_AGC"/>
</dbReference>
<gene>
    <name evidence="13" type="ORF">CAOG_005426</name>
</gene>
<evidence type="ECO:0000256" key="5">
    <source>
        <dbReference type="ARBA" id="ARBA00022741"/>
    </source>
</evidence>
<dbReference type="EC" id="2.7.11.1" evidence="2"/>
<evidence type="ECO:0000313" key="14">
    <source>
        <dbReference type="Proteomes" id="UP000008743"/>
    </source>
</evidence>
<dbReference type="eggNOG" id="KOG0592">
    <property type="taxonomic scope" value="Eukaryota"/>
</dbReference>
<sequence>MSQPAPPPIPPRVRHDSVSSTGAGSAAQPPPLMPKNPALTLQHHASNSSLNSTIAASVGGGGGGAASFQMQHNRAASTTSTSSATESLALAAAFPPQSPAPFQPSSPPQPAGPLSRQPSANVTNTNVASAAANSPNPDSMRKRAPSDFEFGDVLGEGSYSTVVLAKEKSTSRYFAVKILEKKHIIKEKKVKYVNTEKDVLNRVNHPFFVRLFYTFQDVERLYFVISFAANGELLTTIKKLGSFDERCAQFYAAEIVVALEYLHNLGVIHRDLKPENILLDTDMHIKITDFGSAYLIGQDAETDVRANSFVGTAEYVSPELLTEKIASKASDWWALGCIIYQMLAGRPPFRAGNEYQTFQKITKLDYSIPNGFPPAARDLVEKLLVLDSSKRLGSDSAGGVNAIKSHPFFRGLEWNSLHMQQPPALVPYLPPISRNSVPLHSVIRDDDDEEAAPLQSALESFTLTAPERAGMRSQLLLRQAQESQWHRFVQVDELIIKTGIIHKRKGLFSKRRQLVLTDKPRCLYIDVDKMEIKGEIPWSTEMRFEVKNKKTFFIHTPNRTYYLEDLSADAYGWCEQFNALLKQYRATIAAGMHLRQQQNLDS</sequence>
<dbReference type="Gene3D" id="2.30.29.30">
    <property type="entry name" value="Pleckstrin-homology domain (PH domain)/Phosphotyrosine-binding domain (PTB)"/>
    <property type="match status" value="1"/>
</dbReference>
<dbReference type="Proteomes" id="UP000008743">
    <property type="component" value="Unassembled WGS sequence"/>
</dbReference>
<evidence type="ECO:0000256" key="11">
    <source>
        <dbReference type="SAM" id="MobiDB-lite"/>
    </source>
</evidence>
<dbReference type="FunFam" id="1.10.510.10:FF:000163">
    <property type="entry name" value="3-phosphoinositide-dependent protein kinase 1"/>
    <property type="match status" value="1"/>
</dbReference>
<evidence type="ECO:0000256" key="10">
    <source>
        <dbReference type="PROSITE-ProRule" id="PRU10141"/>
    </source>
</evidence>